<dbReference type="InterPro" id="IPR013785">
    <property type="entry name" value="Aldolase_TIM"/>
</dbReference>
<dbReference type="CDD" id="cd02933">
    <property type="entry name" value="OYE_like_FMN"/>
    <property type="match status" value="1"/>
</dbReference>
<evidence type="ECO:0000313" key="5">
    <source>
        <dbReference type="EMBL" id="MUI13713.1"/>
    </source>
</evidence>
<keyword evidence="6" id="KW-1185">Reference proteome</keyword>
<dbReference type="SUPFAM" id="SSF51395">
    <property type="entry name" value="FMN-linked oxidoreductases"/>
    <property type="match status" value="1"/>
</dbReference>
<name>A0A6I3XH43_9BURK</name>
<comment type="cofactor">
    <cofactor evidence="1">
        <name>FMN</name>
        <dbReference type="ChEBI" id="CHEBI:58210"/>
    </cofactor>
</comment>
<proteinExistence type="inferred from homology"/>
<reference evidence="5 6" key="1">
    <citation type="submission" date="2019-11" db="EMBL/GenBank/DDBJ databases">
        <title>Draft Genome Sequences of Six Type Strains of the Genus Massilia.</title>
        <authorList>
            <person name="Miess H."/>
            <person name="Frediansyah A."/>
            <person name="Goeker M."/>
            <person name="Gross H."/>
        </authorList>
    </citation>
    <scope>NUCLEOTIDE SEQUENCE [LARGE SCALE GENOMIC DNA]</scope>
    <source>
        <strain evidence="5 6">DSM 17513</strain>
    </source>
</reference>
<evidence type="ECO:0000256" key="1">
    <source>
        <dbReference type="ARBA" id="ARBA00001917"/>
    </source>
</evidence>
<evidence type="ECO:0000256" key="2">
    <source>
        <dbReference type="ARBA" id="ARBA00005979"/>
    </source>
</evidence>
<comment type="similarity">
    <text evidence="2">Belongs to the NADH:flavin oxidoreductase/NADH oxidase family.</text>
</comment>
<dbReference type="Gene3D" id="3.20.20.70">
    <property type="entry name" value="Aldolase class I"/>
    <property type="match status" value="1"/>
</dbReference>
<dbReference type="AlphaFoldDB" id="A0A6I3XH43"/>
<dbReference type="RefSeq" id="WP_155709473.1">
    <property type="nucleotide sequence ID" value="NZ_BMWU01000001.1"/>
</dbReference>
<dbReference type="GO" id="GO:0016628">
    <property type="term" value="F:oxidoreductase activity, acting on the CH-CH group of donors, NAD or NADP as acceptor"/>
    <property type="evidence" value="ECO:0007669"/>
    <property type="project" value="UniProtKB-ARBA"/>
</dbReference>
<evidence type="ECO:0000256" key="3">
    <source>
        <dbReference type="ARBA" id="ARBA00023002"/>
    </source>
</evidence>
<dbReference type="InterPro" id="IPR001155">
    <property type="entry name" value="OxRdtase_FMN_N"/>
</dbReference>
<dbReference type="Pfam" id="PF00724">
    <property type="entry name" value="Oxidored_FMN"/>
    <property type="match status" value="1"/>
</dbReference>
<evidence type="ECO:0000313" key="6">
    <source>
        <dbReference type="Proteomes" id="UP000431684"/>
    </source>
</evidence>
<sequence>MKAILQPAMLGGLALGNRVAMAPVTRSRAGRDGVPDDLAAQYYQQRASAGLLISEATNVSTMSAAFELAPGIYTPEQVAGWRRVAAAVHRDGGKLFMQLWHSGRVSSYALLGGAAPLSPSGVNDDLHLLQVYGMLRNGQYTRIAASPSRAMEREEIFSAVRAFGIGAANALDTGLDGVEIHAANGYLPQQFLSSLVNRRTDDFGGGVENRARFLRLVIESVMLSFPASRIGVRISPFALYNNAGDPALADTYGYLLRMLEEYGVGYVHAADTNAWGGVPDMDELLSLVRANYGGFVIANGGLSPEAADGLIRDGRADMVSFGRQFIANPDLVRRIAQGGPYNEPDPFTFYGGGSRGYVDYPALAA</sequence>
<dbReference type="FunFam" id="3.20.20.70:FF:000059">
    <property type="entry name" value="N-ethylmaleimide reductase, FMN-linked"/>
    <property type="match status" value="1"/>
</dbReference>
<dbReference type="InterPro" id="IPR045247">
    <property type="entry name" value="Oye-like"/>
</dbReference>
<evidence type="ECO:0000259" key="4">
    <source>
        <dbReference type="Pfam" id="PF00724"/>
    </source>
</evidence>
<dbReference type="GO" id="GO:0010181">
    <property type="term" value="F:FMN binding"/>
    <property type="evidence" value="ECO:0007669"/>
    <property type="project" value="InterPro"/>
</dbReference>
<dbReference type="Proteomes" id="UP000431684">
    <property type="component" value="Unassembled WGS sequence"/>
</dbReference>
<dbReference type="GO" id="GO:0005829">
    <property type="term" value="C:cytosol"/>
    <property type="evidence" value="ECO:0007669"/>
    <property type="project" value="UniProtKB-ARBA"/>
</dbReference>
<protein>
    <submittedName>
        <fullName evidence="5">Alkene reductase</fullName>
    </submittedName>
</protein>
<organism evidence="5 6">
    <name type="scientific">Pseudoduganella dura</name>
    <dbReference type="NCBI Taxonomy" id="321982"/>
    <lineage>
        <taxon>Bacteria</taxon>
        <taxon>Pseudomonadati</taxon>
        <taxon>Pseudomonadota</taxon>
        <taxon>Betaproteobacteria</taxon>
        <taxon>Burkholderiales</taxon>
        <taxon>Oxalobacteraceae</taxon>
        <taxon>Telluria group</taxon>
        <taxon>Pseudoduganella</taxon>
    </lineage>
</organism>
<accession>A0A6I3XH43</accession>
<dbReference type="PANTHER" id="PTHR22893">
    <property type="entry name" value="NADH OXIDOREDUCTASE-RELATED"/>
    <property type="match status" value="1"/>
</dbReference>
<dbReference type="EMBL" id="WNWM01000002">
    <property type="protein sequence ID" value="MUI13713.1"/>
    <property type="molecule type" value="Genomic_DNA"/>
</dbReference>
<dbReference type="PANTHER" id="PTHR22893:SF91">
    <property type="entry name" value="NADPH DEHYDROGENASE 2-RELATED"/>
    <property type="match status" value="1"/>
</dbReference>
<keyword evidence="3" id="KW-0560">Oxidoreductase</keyword>
<feature type="domain" description="NADH:flavin oxidoreductase/NADH oxidase N-terminal" evidence="4">
    <location>
        <begin position="5"/>
        <end position="340"/>
    </location>
</feature>
<gene>
    <name evidence="5" type="ORF">GJV26_14765</name>
</gene>
<comment type="caution">
    <text evidence="5">The sequence shown here is derived from an EMBL/GenBank/DDBJ whole genome shotgun (WGS) entry which is preliminary data.</text>
</comment>
<dbReference type="OrthoDB" id="8985337at2"/>